<dbReference type="Proteomes" id="UP000318010">
    <property type="component" value="Unassembled WGS sequence"/>
</dbReference>
<comment type="caution">
    <text evidence="2">The sequence shown here is derived from an EMBL/GenBank/DDBJ whole genome shotgun (WGS) entry which is preliminary data.</text>
</comment>
<dbReference type="RefSeq" id="WP_146269814.1">
    <property type="nucleotide sequence ID" value="NZ_VOEI01000002.1"/>
</dbReference>
<feature type="region of interest" description="Disordered" evidence="1">
    <location>
        <begin position="1"/>
        <end position="25"/>
    </location>
</feature>
<proteinExistence type="predicted"/>
<dbReference type="EMBL" id="VOEI01000002">
    <property type="protein sequence ID" value="TWR26808.1"/>
    <property type="molecule type" value="Genomic_DNA"/>
</dbReference>
<evidence type="ECO:0000256" key="1">
    <source>
        <dbReference type="SAM" id="MobiDB-lite"/>
    </source>
</evidence>
<protein>
    <submittedName>
        <fullName evidence="2">Uncharacterized protein</fullName>
    </submittedName>
</protein>
<feature type="compositionally biased region" description="Polar residues" evidence="1">
    <location>
        <begin position="15"/>
        <end position="25"/>
    </location>
</feature>
<reference evidence="2 3" key="1">
    <citation type="submission" date="2019-07" db="EMBL/GenBank/DDBJ databases">
        <authorList>
            <person name="Kim J."/>
        </authorList>
    </citation>
    <scope>NUCLEOTIDE SEQUENCE [LARGE SCALE GENOMIC DNA]</scope>
    <source>
        <strain evidence="2 3">MJ1a</strain>
    </source>
</reference>
<keyword evidence="3" id="KW-1185">Reference proteome</keyword>
<gene>
    <name evidence="2" type="ORF">FPZ42_07150</name>
</gene>
<accession>A0A563U636</accession>
<evidence type="ECO:0000313" key="2">
    <source>
        <dbReference type="EMBL" id="TWR26808.1"/>
    </source>
</evidence>
<evidence type="ECO:0000313" key="3">
    <source>
        <dbReference type="Proteomes" id="UP000318010"/>
    </source>
</evidence>
<organism evidence="2 3">
    <name type="scientific">Mucilaginibacter achroorhodeus</name>
    <dbReference type="NCBI Taxonomy" id="2599294"/>
    <lineage>
        <taxon>Bacteria</taxon>
        <taxon>Pseudomonadati</taxon>
        <taxon>Bacteroidota</taxon>
        <taxon>Sphingobacteriia</taxon>
        <taxon>Sphingobacteriales</taxon>
        <taxon>Sphingobacteriaceae</taxon>
        <taxon>Mucilaginibacter</taxon>
    </lineage>
</organism>
<name>A0A563U636_9SPHI</name>
<sequence>MLKKNLKSLLERSGDTSGSSFEVISDPNAQDVSGGTATCQKLETCVEYYGDCPNLTSCGTFNYGSGIA</sequence>
<dbReference type="AlphaFoldDB" id="A0A563U636"/>